<accession>A0A7Y9I6M6</accession>
<keyword evidence="13" id="KW-1185">Reference proteome</keyword>
<dbReference type="GO" id="GO:0009313">
    <property type="term" value="P:oligosaccharide catabolic process"/>
    <property type="evidence" value="ECO:0007669"/>
    <property type="project" value="TreeGrafter"/>
</dbReference>
<evidence type="ECO:0000259" key="10">
    <source>
        <dbReference type="SMART" id="SM00282"/>
    </source>
</evidence>
<keyword evidence="5" id="KW-0677">Repeat</keyword>
<evidence type="ECO:0000256" key="5">
    <source>
        <dbReference type="ARBA" id="ARBA00022737"/>
    </source>
</evidence>
<comment type="caution">
    <text evidence="12">The sequence shown here is derived from an EMBL/GenBank/DDBJ whole genome shotgun (WGS) entry which is preliminary data.</text>
</comment>
<dbReference type="SMART" id="SM00282">
    <property type="entry name" value="LamG"/>
    <property type="match status" value="1"/>
</dbReference>
<dbReference type="SUPFAM" id="SSF49899">
    <property type="entry name" value="Concanavalin A-like lectins/glucanases"/>
    <property type="match status" value="1"/>
</dbReference>
<dbReference type="InterPro" id="IPR001791">
    <property type="entry name" value="Laminin_G"/>
</dbReference>
<name>A0A7Y9I6M6_9ACTN</name>
<feature type="signal peptide" evidence="8">
    <location>
        <begin position="1"/>
        <end position="32"/>
    </location>
</feature>
<proteinExistence type="inferred from homology"/>
<evidence type="ECO:0000259" key="9">
    <source>
        <dbReference type="SMART" id="SM00210"/>
    </source>
</evidence>
<dbReference type="SUPFAM" id="SSF50939">
    <property type="entry name" value="Sialidases"/>
    <property type="match status" value="1"/>
</dbReference>
<dbReference type="SMART" id="SM00560">
    <property type="entry name" value="LamGL"/>
    <property type="match status" value="1"/>
</dbReference>
<evidence type="ECO:0000256" key="4">
    <source>
        <dbReference type="ARBA" id="ARBA00022729"/>
    </source>
</evidence>
<feature type="domain" description="LamG-like jellyroll fold" evidence="11">
    <location>
        <begin position="495"/>
        <end position="629"/>
    </location>
</feature>
<evidence type="ECO:0000259" key="11">
    <source>
        <dbReference type="SMART" id="SM00560"/>
    </source>
</evidence>
<protein>
    <recommendedName>
        <fullName evidence="3">exo-alpha-sialidase</fullName>
        <ecNumber evidence="3">3.2.1.18</ecNumber>
    </recommendedName>
</protein>
<comment type="similarity">
    <text evidence="2">Belongs to the glycosyl hydrolase 33 family.</text>
</comment>
<dbReference type="GO" id="GO:0004308">
    <property type="term" value="F:exo-alpha-sialidase activity"/>
    <property type="evidence" value="ECO:0007669"/>
    <property type="project" value="UniProtKB-EC"/>
</dbReference>
<dbReference type="Pfam" id="PF13088">
    <property type="entry name" value="BNR_2"/>
    <property type="match status" value="1"/>
</dbReference>
<dbReference type="InterPro" id="IPR048287">
    <property type="entry name" value="TSPN-like_N"/>
</dbReference>
<dbReference type="SMART" id="SM00210">
    <property type="entry name" value="TSPN"/>
    <property type="match status" value="1"/>
</dbReference>
<dbReference type="RefSeq" id="WP_179751284.1">
    <property type="nucleotide sequence ID" value="NZ_JACCBU010000001.1"/>
</dbReference>
<feature type="region of interest" description="Disordered" evidence="7">
    <location>
        <begin position="102"/>
        <end position="126"/>
    </location>
</feature>
<keyword evidence="12" id="KW-0378">Hydrolase</keyword>
<keyword evidence="12" id="KW-0326">Glycosidase</keyword>
<keyword evidence="4 8" id="KW-0732">Signal</keyword>
<dbReference type="InterPro" id="IPR026856">
    <property type="entry name" value="Sialidase_fam"/>
</dbReference>
<evidence type="ECO:0000256" key="2">
    <source>
        <dbReference type="ARBA" id="ARBA00009348"/>
    </source>
</evidence>
<dbReference type="AlphaFoldDB" id="A0A7Y9I6M6"/>
<evidence type="ECO:0000256" key="7">
    <source>
        <dbReference type="SAM" id="MobiDB-lite"/>
    </source>
</evidence>
<dbReference type="PANTHER" id="PTHR10628:SF30">
    <property type="entry name" value="EXO-ALPHA-SIALIDASE"/>
    <property type="match status" value="1"/>
</dbReference>
<dbReference type="GO" id="GO:0006689">
    <property type="term" value="P:ganglioside catabolic process"/>
    <property type="evidence" value="ECO:0007669"/>
    <property type="project" value="TreeGrafter"/>
</dbReference>
<dbReference type="Pfam" id="PF13385">
    <property type="entry name" value="Laminin_G_3"/>
    <property type="match status" value="1"/>
</dbReference>
<dbReference type="EC" id="3.2.1.18" evidence="3"/>
<dbReference type="EMBL" id="JACCBU010000001">
    <property type="protein sequence ID" value="NYE71261.1"/>
    <property type="molecule type" value="Genomic_DNA"/>
</dbReference>
<sequence>MPHPRRPHFRVALLALVGAAALLPLPGPTAQAAGPVDPYADRTTVLFGTSHVPSGCYRIPAIIRGADGSLLAFAEHRFHTCADKSNIETVVRRLPPGATEWGPIETVVRGEPGDPTAPATRGNPGPVVYRKLPGALRVDAPDGRIVMLGMHNPVDPANPGGNQRTAPRTPYVLHSDDHGATWTPPRLQPQLDDPSWGHYATGPVHAIQLTRGDHRGRLIAGINYNDDTGSGAMLIFSDDAGITWQRGAHAHYTKAQQLIPQELSLVELVNGDVMVWARQEWHGGIPEEEADPNVRPHRAIALSKDGGATYHRDYRLVRGYEAPWIQSSSLRFGATDTGGAFNRILTMAPSVNTEPRIRPTIRATFDEGLSWQGVDTPSDSTDEGLQVYGSNDRSLSVEECACYGGYSDMVELADGGLGLLYERGPTDYRSEIAFVRLDARDLPTPASTPDLPGRSALVFDGVGATKGRFGRAFAFDGERGRVQLPYRTMPVLGPGDFTVSTWIRYDDASRNQALFWAYGINGAPEVWLRAEPGANRLRGTVTTPSGSATVTSTGAYADGRWHHVALQRLGGTVTLHVDGDRVAEAAGAAGPVSGDDPTPIYLGQRLDGADRFHGSLDEFRIYDRALSEVELSALRTGDADRLRGLTARLAMDAIVPAARRPG</sequence>
<dbReference type="Gene3D" id="2.120.10.10">
    <property type="match status" value="1"/>
</dbReference>
<reference evidence="12 13" key="1">
    <citation type="submission" date="2020-07" db="EMBL/GenBank/DDBJ databases">
        <title>Sequencing the genomes of 1000 actinobacteria strains.</title>
        <authorList>
            <person name="Klenk H.-P."/>
        </authorList>
    </citation>
    <scope>NUCLEOTIDE SEQUENCE [LARGE SCALE GENOMIC DNA]</scope>
    <source>
        <strain evidence="12 13">DSM 22083</strain>
    </source>
</reference>
<comment type="catalytic activity">
    <reaction evidence="1">
        <text>Hydrolysis of alpha-(2-&gt;3)-, alpha-(2-&gt;6)-, alpha-(2-&gt;8)- glycosidic linkages of terminal sialic acid residues in oligosaccharides, glycoproteins, glycolipids, colominic acid and synthetic substrates.</text>
        <dbReference type="EC" id="3.2.1.18"/>
    </reaction>
</comment>
<feature type="chain" id="PRO_5031114896" description="exo-alpha-sialidase" evidence="8">
    <location>
        <begin position="33"/>
        <end position="662"/>
    </location>
</feature>
<evidence type="ECO:0000256" key="6">
    <source>
        <dbReference type="ARBA" id="ARBA00023157"/>
    </source>
</evidence>
<dbReference type="GO" id="GO:0016020">
    <property type="term" value="C:membrane"/>
    <property type="evidence" value="ECO:0007669"/>
    <property type="project" value="TreeGrafter"/>
</dbReference>
<dbReference type="Gene3D" id="2.60.120.200">
    <property type="match status" value="1"/>
</dbReference>
<evidence type="ECO:0000256" key="3">
    <source>
        <dbReference type="ARBA" id="ARBA00012733"/>
    </source>
</evidence>
<dbReference type="InterPro" id="IPR006558">
    <property type="entry name" value="LamG-like"/>
</dbReference>
<feature type="domain" description="Laminin G" evidence="10">
    <location>
        <begin position="495"/>
        <end position="624"/>
    </location>
</feature>
<dbReference type="InterPro" id="IPR013320">
    <property type="entry name" value="ConA-like_dom_sf"/>
</dbReference>
<evidence type="ECO:0000313" key="12">
    <source>
        <dbReference type="EMBL" id="NYE71261.1"/>
    </source>
</evidence>
<dbReference type="CDD" id="cd00110">
    <property type="entry name" value="LamG"/>
    <property type="match status" value="1"/>
</dbReference>
<feature type="domain" description="Thrombospondin-like N-terminal" evidence="9">
    <location>
        <begin position="455"/>
        <end position="625"/>
    </location>
</feature>
<dbReference type="InterPro" id="IPR036278">
    <property type="entry name" value="Sialidase_sf"/>
</dbReference>
<dbReference type="InterPro" id="IPR011040">
    <property type="entry name" value="Sialidase"/>
</dbReference>
<dbReference type="CDD" id="cd15482">
    <property type="entry name" value="Sialidase_non-viral"/>
    <property type="match status" value="1"/>
</dbReference>
<gene>
    <name evidence="12" type="ORF">BKA15_002590</name>
</gene>
<organism evidence="12 13">
    <name type="scientific">Microlunatus parietis</name>
    <dbReference type="NCBI Taxonomy" id="682979"/>
    <lineage>
        <taxon>Bacteria</taxon>
        <taxon>Bacillati</taxon>
        <taxon>Actinomycetota</taxon>
        <taxon>Actinomycetes</taxon>
        <taxon>Propionibacteriales</taxon>
        <taxon>Propionibacteriaceae</taxon>
        <taxon>Microlunatus</taxon>
    </lineage>
</organism>
<dbReference type="GO" id="GO:0005737">
    <property type="term" value="C:cytoplasm"/>
    <property type="evidence" value="ECO:0007669"/>
    <property type="project" value="TreeGrafter"/>
</dbReference>
<dbReference type="Proteomes" id="UP000569914">
    <property type="component" value="Unassembled WGS sequence"/>
</dbReference>
<evidence type="ECO:0000256" key="1">
    <source>
        <dbReference type="ARBA" id="ARBA00000427"/>
    </source>
</evidence>
<keyword evidence="6" id="KW-1015">Disulfide bond</keyword>
<evidence type="ECO:0000256" key="8">
    <source>
        <dbReference type="SAM" id="SignalP"/>
    </source>
</evidence>
<dbReference type="PANTHER" id="PTHR10628">
    <property type="entry name" value="SIALIDASE"/>
    <property type="match status" value="1"/>
</dbReference>
<evidence type="ECO:0000313" key="13">
    <source>
        <dbReference type="Proteomes" id="UP000569914"/>
    </source>
</evidence>